<reference evidence="10" key="1">
    <citation type="journal article" date="2018" name="Nat. Microbiol.">
        <title>Leveraging single-cell genomics to expand the fungal tree of life.</title>
        <authorList>
            <person name="Ahrendt S.R."/>
            <person name="Quandt C.A."/>
            <person name="Ciobanu D."/>
            <person name="Clum A."/>
            <person name="Salamov A."/>
            <person name="Andreopoulos B."/>
            <person name="Cheng J.F."/>
            <person name="Woyke T."/>
            <person name="Pelin A."/>
            <person name="Henrissat B."/>
            <person name="Reynolds N.K."/>
            <person name="Benny G.L."/>
            <person name="Smith M.E."/>
            <person name="James T.Y."/>
            <person name="Grigoriev I.V."/>
        </authorList>
    </citation>
    <scope>NUCLEOTIDE SEQUENCE [LARGE SCALE GENOMIC DNA]</scope>
    <source>
        <strain evidence="10">CSF55</strain>
    </source>
</reference>
<dbReference type="GO" id="GO:0016740">
    <property type="term" value="F:transferase activity"/>
    <property type="evidence" value="ECO:0007669"/>
    <property type="project" value="UniProtKB-KW"/>
</dbReference>
<comment type="pathway">
    <text evidence="2 8">Protein modification; protein glycosylation.</text>
</comment>
<evidence type="ECO:0000256" key="8">
    <source>
        <dbReference type="RuleBase" id="RU361136"/>
    </source>
</evidence>
<comment type="function">
    <text evidence="8">Subunit of the oligosaccharyl transferase (OST) complex that catalyzes the initial transfer of a defined glycan (Glc(3)Man(9)GlcNAc(2) in eukaryotes) from the lipid carrier dolichol-pyrophosphate to an asparagine residue within an Asn-X-Ser/Thr consensus motif in nascent polypeptide chains, the first step in protein N-glycosylation. N-glycosylation occurs cotranslationally and the complex associates with the Sec61 complex at the channel-forming translocon complex that mediates protein translocation across the endoplasmic reticulum (ER). All subunits are required for a maximal enzyme activity.</text>
</comment>
<gene>
    <name evidence="9" type="ORF">ROZALSC1DRAFT_28365</name>
</gene>
<dbReference type="PANTHER" id="PTHR10705">
    <property type="entry name" value="DOLICHYL-DIPHOSPHOOLIGOSACCHARIDE--PROTEIN GLYCOSYLTRANSFERASE SUBUNIT DAD1"/>
    <property type="match status" value="1"/>
</dbReference>
<evidence type="ECO:0000313" key="10">
    <source>
        <dbReference type="Proteomes" id="UP000281549"/>
    </source>
</evidence>
<evidence type="ECO:0000256" key="7">
    <source>
        <dbReference type="ARBA" id="ARBA00023136"/>
    </source>
</evidence>
<evidence type="ECO:0000256" key="4">
    <source>
        <dbReference type="ARBA" id="ARBA00022692"/>
    </source>
</evidence>
<dbReference type="Proteomes" id="UP000281549">
    <property type="component" value="Unassembled WGS sequence"/>
</dbReference>
<keyword evidence="4 8" id="KW-0812">Transmembrane</keyword>
<feature type="transmembrane region" description="Helical" evidence="8">
    <location>
        <begin position="87"/>
        <end position="105"/>
    </location>
</feature>
<sequence>MAMAFEQVKASYYQNTPWKLKIIDSYLLFCVFTGIIQFVYCALVGTFPYNAFLSGFGTSVGCFVLATNLRFTIGRSKDLQITPERSVADYVLCSILLFAFAIHFAG</sequence>
<comment type="subcellular location">
    <subcellularLocation>
        <location evidence="1 8">Endoplasmic reticulum membrane</location>
        <topology evidence="1 8">Multi-pass membrane protein</topology>
    </subcellularLocation>
</comment>
<organism evidence="9 10">
    <name type="scientific">Rozella allomycis (strain CSF55)</name>
    <dbReference type="NCBI Taxonomy" id="988480"/>
    <lineage>
        <taxon>Eukaryota</taxon>
        <taxon>Fungi</taxon>
        <taxon>Fungi incertae sedis</taxon>
        <taxon>Cryptomycota</taxon>
        <taxon>Cryptomycota incertae sedis</taxon>
        <taxon>Rozella</taxon>
    </lineage>
</organism>
<keyword evidence="5 8" id="KW-0256">Endoplasmic reticulum</keyword>
<evidence type="ECO:0000256" key="3">
    <source>
        <dbReference type="ARBA" id="ARBA00009386"/>
    </source>
</evidence>
<dbReference type="InterPro" id="IPR003038">
    <property type="entry name" value="DAD/Ost2"/>
</dbReference>
<dbReference type="GO" id="GO:0006487">
    <property type="term" value="P:protein N-linked glycosylation"/>
    <property type="evidence" value="ECO:0007669"/>
    <property type="project" value="TreeGrafter"/>
</dbReference>
<dbReference type="GO" id="GO:0008250">
    <property type="term" value="C:oligosaccharyltransferase complex"/>
    <property type="evidence" value="ECO:0007669"/>
    <property type="project" value="InterPro"/>
</dbReference>
<keyword evidence="6 8" id="KW-1133">Transmembrane helix</keyword>
<dbReference type="AlphaFoldDB" id="A0A4P9YNA6"/>
<evidence type="ECO:0000256" key="1">
    <source>
        <dbReference type="ARBA" id="ARBA00004477"/>
    </source>
</evidence>
<comment type="similarity">
    <text evidence="3 8">Belongs to the DAD/OST2 family.</text>
</comment>
<keyword evidence="7 8" id="KW-0472">Membrane</keyword>
<comment type="subunit">
    <text evidence="8">Component of the oligosaccharyltransferase (OST) complex.</text>
</comment>
<dbReference type="Pfam" id="PF02109">
    <property type="entry name" value="DAD"/>
    <property type="match status" value="1"/>
</dbReference>
<name>A0A4P9YNA6_ROZAC</name>
<evidence type="ECO:0000256" key="2">
    <source>
        <dbReference type="ARBA" id="ARBA00004922"/>
    </source>
</evidence>
<accession>A0A4P9YNA6</accession>
<protein>
    <recommendedName>
        <fullName evidence="8">Dolichyl-diphosphooligosaccharide--protein glycosyltransferase subunit OST2</fullName>
        <shortName evidence="8">Oligosaccharyl transferase subunit OST2</shortName>
    </recommendedName>
</protein>
<feature type="transmembrane region" description="Helical" evidence="8">
    <location>
        <begin position="51"/>
        <end position="71"/>
    </location>
</feature>
<dbReference type="EMBL" id="ML005111">
    <property type="protein sequence ID" value="RKP20110.1"/>
    <property type="molecule type" value="Genomic_DNA"/>
</dbReference>
<proteinExistence type="inferred from homology"/>
<evidence type="ECO:0000256" key="6">
    <source>
        <dbReference type="ARBA" id="ARBA00022989"/>
    </source>
</evidence>
<feature type="transmembrane region" description="Helical" evidence="8">
    <location>
        <begin position="26"/>
        <end position="45"/>
    </location>
</feature>
<evidence type="ECO:0000256" key="5">
    <source>
        <dbReference type="ARBA" id="ARBA00022824"/>
    </source>
</evidence>
<dbReference type="PIRSF" id="PIRSF005588">
    <property type="entry name" value="DAD"/>
    <property type="match status" value="1"/>
</dbReference>
<evidence type="ECO:0000313" key="9">
    <source>
        <dbReference type="EMBL" id="RKP20110.1"/>
    </source>
</evidence>
<dbReference type="UniPathway" id="UPA00378"/>
<keyword evidence="9" id="KW-0808">Transferase</keyword>
<dbReference type="PANTHER" id="PTHR10705:SF0">
    <property type="entry name" value="DOLICHYL-DIPHOSPHOOLIGOSACCHARIDE--PROTEIN GLYCOSYLTRANSFERASE SUBUNIT DAD1"/>
    <property type="match status" value="1"/>
</dbReference>